<accession>A0AAF3FH24</accession>
<name>A0AAF3FH24_9BILA</name>
<organism evidence="2 3">
    <name type="scientific">Mesorhabditis belari</name>
    <dbReference type="NCBI Taxonomy" id="2138241"/>
    <lineage>
        <taxon>Eukaryota</taxon>
        <taxon>Metazoa</taxon>
        <taxon>Ecdysozoa</taxon>
        <taxon>Nematoda</taxon>
        <taxon>Chromadorea</taxon>
        <taxon>Rhabditida</taxon>
        <taxon>Rhabditina</taxon>
        <taxon>Rhabditomorpha</taxon>
        <taxon>Rhabditoidea</taxon>
        <taxon>Rhabditidae</taxon>
        <taxon>Mesorhabditinae</taxon>
        <taxon>Mesorhabditis</taxon>
    </lineage>
</organism>
<evidence type="ECO:0000313" key="3">
    <source>
        <dbReference type="WBParaSite" id="MBELARI_LOCUS5951"/>
    </source>
</evidence>
<dbReference type="Proteomes" id="UP000887575">
    <property type="component" value="Unassembled WGS sequence"/>
</dbReference>
<sequence>MYNYKNSLQFTLFIAILINKLDSQINLGTFNLGRDPFGQWNLGFNQGANLFGFGGDRGFSLSGGDRGLGLQTNGGALVGGERVGVDSGLGLDKQNGLGLGSLLSFGNTPANRPGGQLQQFLENIGRFFTAGAAPPPTAGISSSGGPLGSIGVIGNRHAPEIPEQREIDGTGKGSGKNGEGIEVEDRVDDGEVKKGENGRFPTLEPDDRITATPAVQVESNIDEIEEFTEIPVFGKTENPRHLPGLIEMDPRGSGIKPGFEKSSKN</sequence>
<proteinExistence type="predicted"/>
<protein>
    <submittedName>
        <fullName evidence="3">Uncharacterized protein</fullName>
    </submittedName>
</protein>
<feature type="region of interest" description="Disordered" evidence="1">
    <location>
        <begin position="234"/>
        <end position="265"/>
    </location>
</feature>
<evidence type="ECO:0000256" key="1">
    <source>
        <dbReference type="SAM" id="MobiDB-lite"/>
    </source>
</evidence>
<evidence type="ECO:0000313" key="2">
    <source>
        <dbReference type="Proteomes" id="UP000887575"/>
    </source>
</evidence>
<dbReference type="WBParaSite" id="MBELARI_LOCUS5951">
    <property type="protein sequence ID" value="MBELARI_LOCUS5951"/>
    <property type="gene ID" value="MBELARI_LOCUS5951"/>
</dbReference>
<keyword evidence="2" id="KW-1185">Reference proteome</keyword>
<dbReference type="AlphaFoldDB" id="A0AAF3FH24"/>
<reference evidence="3" key="1">
    <citation type="submission" date="2024-02" db="UniProtKB">
        <authorList>
            <consortium name="WormBaseParasite"/>
        </authorList>
    </citation>
    <scope>IDENTIFICATION</scope>
</reference>